<keyword evidence="3" id="KW-1185">Reference proteome</keyword>
<proteinExistence type="predicted"/>
<dbReference type="AlphaFoldDB" id="A0A3A6QFE9"/>
<feature type="non-terminal residue" evidence="2">
    <location>
        <position position="274"/>
    </location>
</feature>
<dbReference type="EMBL" id="QVMU01000093">
    <property type="protein sequence ID" value="RJX64365.1"/>
    <property type="molecule type" value="Genomic_DNA"/>
</dbReference>
<evidence type="ECO:0000313" key="2">
    <source>
        <dbReference type="EMBL" id="RJX64365.1"/>
    </source>
</evidence>
<feature type="non-terminal residue" evidence="2">
    <location>
        <position position="1"/>
    </location>
</feature>
<evidence type="ECO:0008006" key="4">
    <source>
        <dbReference type="Google" id="ProtNLM"/>
    </source>
</evidence>
<evidence type="ECO:0000256" key="1">
    <source>
        <dbReference type="SAM" id="MobiDB-lite"/>
    </source>
</evidence>
<name>A0A3A6QFE9_9VIBR</name>
<gene>
    <name evidence="2" type="ORF">DZ860_23810</name>
</gene>
<organism evidence="2 3">
    <name type="scientific">Vibrio sinensis</name>
    <dbReference type="NCBI Taxonomy" id="2302434"/>
    <lineage>
        <taxon>Bacteria</taxon>
        <taxon>Pseudomonadati</taxon>
        <taxon>Pseudomonadota</taxon>
        <taxon>Gammaproteobacteria</taxon>
        <taxon>Vibrionales</taxon>
        <taxon>Vibrionaceae</taxon>
        <taxon>Vibrio</taxon>
    </lineage>
</organism>
<comment type="caution">
    <text evidence="2">The sequence shown here is derived from an EMBL/GenBank/DDBJ whole genome shotgun (WGS) entry which is preliminary data.</text>
</comment>
<feature type="region of interest" description="Disordered" evidence="1">
    <location>
        <begin position="166"/>
        <end position="193"/>
    </location>
</feature>
<reference evidence="2 3" key="1">
    <citation type="submission" date="2018-08" db="EMBL/GenBank/DDBJ databases">
        <title>Vibrio isolated from the Eastern China Marginal Seas.</title>
        <authorList>
            <person name="Li Y."/>
        </authorList>
    </citation>
    <scope>NUCLEOTIDE SEQUENCE [LARGE SCALE GENOMIC DNA]</scope>
    <source>
        <strain evidence="2 3">BEI233</strain>
    </source>
</reference>
<dbReference type="Proteomes" id="UP000273252">
    <property type="component" value="Unassembled WGS sequence"/>
</dbReference>
<evidence type="ECO:0000313" key="3">
    <source>
        <dbReference type="Proteomes" id="UP000273252"/>
    </source>
</evidence>
<accession>A0A3A6QFE9</accession>
<sequence length="274" mass="29778">QEGESITIDMSQRPSESVTLGLDGMGGYFEENHAQHPTSVLITVTYDDGTTHQQQVTKPDGDDSLFKEVTLTAPDGSTITHVEVSTIGDGNWELRYLETQTPDDSFDYRAVDSDDNVSEEQTVTLVEADNQAPDALNDPVGFSVALGSLNDENNFEWQDSGAGISASYQNSNRDITESGGDRGVSGDENGGPGAQIQFNRETGESEQFKIELDKPVTNFSFEVARLFKDEGGTDNHEQGKWVAYLDGNAVASGMFVANDGKHSGTYHFDENDLN</sequence>
<protein>
    <recommendedName>
        <fullName evidence="4">RTX toxin</fullName>
    </recommendedName>
</protein>